<evidence type="ECO:0000256" key="6">
    <source>
        <dbReference type="SAM" id="MobiDB-lite"/>
    </source>
</evidence>
<dbReference type="GO" id="GO:0032259">
    <property type="term" value="P:methylation"/>
    <property type="evidence" value="ECO:0007669"/>
    <property type="project" value="UniProtKB-KW"/>
</dbReference>
<keyword evidence="5" id="KW-0949">S-adenosyl-L-methionine</keyword>
<dbReference type="Gene3D" id="3.40.50.150">
    <property type="entry name" value="Vaccinia Virus protein VP39"/>
    <property type="match status" value="1"/>
</dbReference>
<dbReference type="HOGENOM" id="CLU_030612_1_2_1"/>
<evidence type="ECO:0000256" key="4">
    <source>
        <dbReference type="ARBA" id="ARBA00022679"/>
    </source>
</evidence>
<dbReference type="STRING" id="1445577.A0A010RRA2"/>
<gene>
    <name evidence="7" type="ORF">CFIO01_13515</name>
</gene>
<feature type="compositionally biased region" description="Basic and acidic residues" evidence="6">
    <location>
        <begin position="357"/>
        <end position="369"/>
    </location>
</feature>
<evidence type="ECO:0000313" key="8">
    <source>
        <dbReference type="Proteomes" id="UP000020467"/>
    </source>
</evidence>
<dbReference type="Proteomes" id="UP000020467">
    <property type="component" value="Unassembled WGS sequence"/>
</dbReference>
<accession>A0A010RRA2</accession>
<dbReference type="Pfam" id="PF07942">
    <property type="entry name" value="CARME"/>
    <property type="match status" value="1"/>
</dbReference>
<dbReference type="EC" id="2.1.1.22" evidence="2"/>
<dbReference type="EMBL" id="JARH01000431">
    <property type="protein sequence ID" value="EXF80524.1"/>
    <property type="molecule type" value="Genomic_DNA"/>
</dbReference>
<feature type="region of interest" description="Disordered" evidence="6">
    <location>
        <begin position="356"/>
        <end position="377"/>
    </location>
</feature>
<dbReference type="OrthoDB" id="978at2759"/>
<dbReference type="KEGG" id="cfj:CFIO01_13515"/>
<evidence type="ECO:0000256" key="5">
    <source>
        <dbReference type="ARBA" id="ARBA00022691"/>
    </source>
</evidence>
<evidence type="ECO:0000256" key="2">
    <source>
        <dbReference type="ARBA" id="ARBA00012003"/>
    </source>
</evidence>
<comment type="similarity">
    <text evidence="1">Belongs to the carnosine N-methyltransferase family.</text>
</comment>
<keyword evidence="3" id="KW-0489">Methyltransferase</keyword>
<evidence type="ECO:0000313" key="7">
    <source>
        <dbReference type="EMBL" id="EXF80524.1"/>
    </source>
</evidence>
<name>A0A010RRA2_9PEZI</name>
<evidence type="ECO:0000256" key="1">
    <source>
        <dbReference type="ARBA" id="ARBA00010086"/>
    </source>
</evidence>
<dbReference type="SUPFAM" id="SSF53335">
    <property type="entry name" value="S-adenosyl-L-methionine-dependent methyltransferases"/>
    <property type="match status" value="1"/>
</dbReference>
<keyword evidence="4" id="KW-0808">Transferase</keyword>
<proteinExistence type="inferred from homology"/>
<dbReference type="InterPro" id="IPR029063">
    <property type="entry name" value="SAM-dependent_MTases_sf"/>
</dbReference>
<protein>
    <recommendedName>
        <fullName evidence="2">carnosine N-methyltransferase</fullName>
        <ecNumber evidence="2">2.1.1.22</ecNumber>
    </recommendedName>
</protein>
<dbReference type="eggNOG" id="KOG2798">
    <property type="taxonomic scope" value="Eukaryota"/>
</dbReference>
<comment type="caution">
    <text evidence="7">The sequence shown here is derived from an EMBL/GenBank/DDBJ whole genome shotgun (WGS) entry which is preliminary data.</text>
</comment>
<keyword evidence="8" id="KW-1185">Reference proteome</keyword>
<sequence length="433" mass="47835">MADDEQWSGMENTVDDPEETRVIFCALDSFIQYAKVAHFNVTHLRRQSFYALPQAHWQMLAAPPFNFLDTLERTDDAIESNAELARAIAHNGLRSFHLVDENSTEEPKLPDPWVGVAKHGDTDKARSTLRQFYRDWSAEGAAERSVCYGPVLDALDRERKARQSSSSSSAAATTAEANAAAAPVEPLKVLVPGAGLGRLVFDLCLNGHDAEGNEISYHQLLASSYILNCTKQAGQHKIYPWVHSFSNHRTRENHLRSCAIPDIHPATELARAQQQQSSESGSSIGSMSMCAADFLCLYSDADHVETYDAVATVFFLDTAPNLIRYLETIHHALRPGGLLINFGPLLWHFENNAPGNHGRDTDGDGDHDASNSSGIADPGSFELSDDEVMALVEKVGFVVERRETGIQAPYIHDGESMLHTTYRASFWVARKPL</sequence>
<organism evidence="7 8">
    <name type="scientific">Colletotrichum fioriniae PJ7</name>
    <dbReference type="NCBI Taxonomy" id="1445577"/>
    <lineage>
        <taxon>Eukaryota</taxon>
        <taxon>Fungi</taxon>
        <taxon>Dikarya</taxon>
        <taxon>Ascomycota</taxon>
        <taxon>Pezizomycotina</taxon>
        <taxon>Sordariomycetes</taxon>
        <taxon>Hypocreomycetidae</taxon>
        <taxon>Glomerellales</taxon>
        <taxon>Glomerellaceae</taxon>
        <taxon>Colletotrichum</taxon>
        <taxon>Colletotrichum acutatum species complex</taxon>
    </lineage>
</organism>
<reference evidence="7 8" key="1">
    <citation type="submission" date="2014-02" db="EMBL/GenBank/DDBJ databases">
        <title>The genome sequence of Colletotrichum fioriniae PJ7.</title>
        <authorList>
            <person name="Baroncelli R."/>
            <person name="Thon M.R."/>
        </authorList>
    </citation>
    <scope>NUCLEOTIDE SEQUENCE [LARGE SCALE GENOMIC DNA]</scope>
    <source>
        <strain evidence="7 8">PJ7</strain>
    </source>
</reference>
<dbReference type="SMART" id="SM01296">
    <property type="entry name" value="N2227"/>
    <property type="match status" value="1"/>
</dbReference>
<dbReference type="PANTHER" id="PTHR12303">
    <property type="entry name" value="CARNOSINE N-METHYLTRANSFERASE"/>
    <property type="match status" value="1"/>
</dbReference>
<dbReference type="InterPro" id="IPR012901">
    <property type="entry name" value="CARME"/>
</dbReference>
<dbReference type="GO" id="GO:0030735">
    <property type="term" value="F:carnosine N-methyltransferase activity"/>
    <property type="evidence" value="ECO:0007669"/>
    <property type="project" value="UniProtKB-EC"/>
</dbReference>
<dbReference type="AlphaFoldDB" id="A0A010RRA2"/>
<dbReference type="PANTHER" id="PTHR12303:SF6">
    <property type="entry name" value="CARNOSINE N-METHYLTRANSFERASE"/>
    <property type="match status" value="1"/>
</dbReference>
<evidence type="ECO:0000256" key="3">
    <source>
        <dbReference type="ARBA" id="ARBA00022603"/>
    </source>
</evidence>